<evidence type="ECO:0000313" key="1">
    <source>
        <dbReference type="EMBL" id="KAI3752814.1"/>
    </source>
</evidence>
<reference evidence="1 2" key="2">
    <citation type="journal article" date="2022" name="Mol. Ecol. Resour.">
        <title>The genomes of chicory, endive, great burdock and yacon provide insights into Asteraceae paleo-polyploidization history and plant inulin production.</title>
        <authorList>
            <person name="Fan W."/>
            <person name="Wang S."/>
            <person name="Wang H."/>
            <person name="Wang A."/>
            <person name="Jiang F."/>
            <person name="Liu H."/>
            <person name="Zhao H."/>
            <person name="Xu D."/>
            <person name="Zhang Y."/>
        </authorList>
    </citation>
    <scope>NUCLEOTIDE SEQUENCE [LARGE SCALE GENOMIC DNA]</scope>
    <source>
        <strain evidence="2">cv. Punajuju</strain>
        <tissue evidence="1">Leaves</tissue>
    </source>
</reference>
<comment type="caution">
    <text evidence="1">The sequence shown here is derived from an EMBL/GenBank/DDBJ whole genome shotgun (WGS) entry which is preliminary data.</text>
</comment>
<name>A0ACB9E1D9_CICIN</name>
<gene>
    <name evidence="1" type="ORF">L2E82_24851</name>
</gene>
<dbReference type="EMBL" id="CM042012">
    <property type="protein sequence ID" value="KAI3752814.1"/>
    <property type="molecule type" value="Genomic_DNA"/>
</dbReference>
<accession>A0ACB9E1D9</accession>
<keyword evidence="2" id="KW-1185">Reference proteome</keyword>
<organism evidence="1 2">
    <name type="scientific">Cichorium intybus</name>
    <name type="common">Chicory</name>
    <dbReference type="NCBI Taxonomy" id="13427"/>
    <lineage>
        <taxon>Eukaryota</taxon>
        <taxon>Viridiplantae</taxon>
        <taxon>Streptophyta</taxon>
        <taxon>Embryophyta</taxon>
        <taxon>Tracheophyta</taxon>
        <taxon>Spermatophyta</taxon>
        <taxon>Magnoliopsida</taxon>
        <taxon>eudicotyledons</taxon>
        <taxon>Gunneridae</taxon>
        <taxon>Pentapetalae</taxon>
        <taxon>asterids</taxon>
        <taxon>campanulids</taxon>
        <taxon>Asterales</taxon>
        <taxon>Asteraceae</taxon>
        <taxon>Cichorioideae</taxon>
        <taxon>Cichorieae</taxon>
        <taxon>Cichoriinae</taxon>
        <taxon>Cichorium</taxon>
    </lineage>
</organism>
<reference evidence="2" key="1">
    <citation type="journal article" date="2022" name="Mol. Ecol. Resour.">
        <title>The genomes of chicory, endive, great burdock and yacon provide insights into Asteraceae palaeo-polyploidization history and plant inulin production.</title>
        <authorList>
            <person name="Fan W."/>
            <person name="Wang S."/>
            <person name="Wang H."/>
            <person name="Wang A."/>
            <person name="Jiang F."/>
            <person name="Liu H."/>
            <person name="Zhao H."/>
            <person name="Xu D."/>
            <person name="Zhang Y."/>
        </authorList>
    </citation>
    <scope>NUCLEOTIDE SEQUENCE [LARGE SCALE GENOMIC DNA]</scope>
    <source>
        <strain evidence="2">cv. Punajuju</strain>
    </source>
</reference>
<protein>
    <submittedName>
        <fullName evidence="1">Uncharacterized protein</fullName>
    </submittedName>
</protein>
<sequence length="277" mass="30750">MSPIHNFGTQNPYYQYQGSMIDQYASPDGHTAALKNPNSQFFRYLQSSRSHLASPSPIGDHQPSIGYKYHHGSITQASENSSRMEPSHRPRSPLLFRNTAVKVEEDVLVMDGVVVKNSPVDRARSSSSSLTDSGGSSPSLSSGGKNYKMDLCMSYLENCGYCRYGTKCQFAHGNKELRASKFPYKSMFETPCKSYNINGSKPTSTTQTMSPTKIDELTTTISNLKTTDWSPLDDGIDIRSETGETLSKEEIDARIYKVLNGPKKSKRLPVFVDICPE</sequence>
<evidence type="ECO:0000313" key="2">
    <source>
        <dbReference type="Proteomes" id="UP001055811"/>
    </source>
</evidence>
<proteinExistence type="predicted"/>
<dbReference type="Proteomes" id="UP001055811">
    <property type="component" value="Linkage Group LG04"/>
</dbReference>